<dbReference type="AlphaFoldDB" id="A0A286BVJ4"/>
<dbReference type="EMBL" id="OCMY01000001">
    <property type="protein sequence ID" value="SOD38173.1"/>
    <property type="molecule type" value="Genomic_DNA"/>
</dbReference>
<accession>A0A286BVJ4</accession>
<gene>
    <name evidence="1" type="ORF">SAMN06273570_2564</name>
</gene>
<evidence type="ECO:0000313" key="2">
    <source>
        <dbReference type="Proteomes" id="UP000219271"/>
    </source>
</evidence>
<name>A0A286BVJ4_9GAMM</name>
<proteinExistence type="predicted"/>
<keyword evidence="2" id="KW-1185">Reference proteome</keyword>
<evidence type="ECO:0000313" key="1">
    <source>
        <dbReference type="EMBL" id="SOD38173.1"/>
    </source>
</evidence>
<organism evidence="1 2">
    <name type="scientific">Candidatus Pantoea floridensis</name>
    <dbReference type="NCBI Taxonomy" id="1938870"/>
    <lineage>
        <taxon>Bacteria</taxon>
        <taxon>Pseudomonadati</taxon>
        <taxon>Pseudomonadota</taxon>
        <taxon>Gammaproteobacteria</taxon>
        <taxon>Enterobacterales</taxon>
        <taxon>Erwiniaceae</taxon>
        <taxon>Pantoea</taxon>
    </lineage>
</organism>
<sequence>MSKSGLQAFHVICARPDENKTIYPVVILRNKSNQLSGWRLSKTQRDFIMSLYEIDQEKK</sequence>
<reference evidence="2" key="1">
    <citation type="submission" date="2017-09" db="EMBL/GenBank/DDBJ databases">
        <authorList>
            <person name="Varghese N."/>
            <person name="Submissions S."/>
        </authorList>
    </citation>
    <scope>NUCLEOTIDE SEQUENCE [LARGE SCALE GENOMIC DNA]</scope>
    <source>
        <strain evidence="2">JKS000234</strain>
    </source>
</reference>
<dbReference type="Proteomes" id="UP000219271">
    <property type="component" value="Unassembled WGS sequence"/>
</dbReference>
<dbReference type="OrthoDB" id="6547778at2"/>
<protein>
    <submittedName>
        <fullName evidence="1">Uncharacterized protein</fullName>
    </submittedName>
</protein>